<dbReference type="KEGG" id="sus:Acid_1961"/>
<protein>
    <submittedName>
        <fullName evidence="1">Uncharacterized protein</fullName>
    </submittedName>
</protein>
<organism evidence="1">
    <name type="scientific">Solibacter usitatus (strain Ellin6076)</name>
    <dbReference type="NCBI Taxonomy" id="234267"/>
    <lineage>
        <taxon>Bacteria</taxon>
        <taxon>Pseudomonadati</taxon>
        <taxon>Acidobacteriota</taxon>
        <taxon>Terriglobia</taxon>
        <taxon>Bryobacterales</taxon>
        <taxon>Solibacteraceae</taxon>
        <taxon>Candidatus Solibacter</taxon>
    </lineage>
</organism>
<sequence>MIAHLDRATALQTGLGSAALTTTIGDVNATLLALDAFMNGIAEYLGEVPTGYEHFLMRGQGGDDLIYHLRMAERYQTLQGEGKIPLDDVR</sequence>
<reference evidence="1" key="1">
    <citation type="submission" date="2006-10" db="EMBL/GenBank/DDBJ databases">
        <title>Complete sequence of Solibacter usitatus Ellin6076.</title>
        <authorList>
            <consortium name="US DOE Joint Genome Institute"/>
            <person name="Copeland A."/>
            <person name="Lucas S."/>
            <person name="Lapidus A."/>
            <person name="Barry K."/>
            <person name="Detter J.C."/>
            <person name="Glavina del Rio T."/>
            <person name="Hammon N."/>
            <person name="Israni S."/>
            <person name="Dalin E."/>
            <person name="Tice H."/>
            <person name="Pitluck S."/>
            <person name="Thompson L.S."/>
            <person name="Brettin T."/>
            <person name="Bruce D."/>
            <person name="Han C."/>
            <person name="Tapia R."/>
            <person name="Gilna P."/>
            <person name="Schmutz J."/>
            <person name="Larimer F."/>
            <person name="Land M."/>
            <person name="Hauser L."/>
            <person name="Kyrpides N."/>
            <person name="Mikhailova N."/>
            <person name="Janssen P.H."/>
            <person name="Kuske C.R."/>
            <person name="Richardson P."/>
        </authorList>
    </citation>
    <scope>NUCLEOTIDE SEQUENCE</scope>
    <source>
        <strain evidence="1">Ellin6076</strain>
    </source>
</reference>
<evidence type="ECO:0000313" key="1">
    <source>
        <dbReference type="EMBL" id="ABJ82951.1"/>
    </source>
</evidence>
<dbReference type="HOGENOM" id="CLU_2439189_0_0_0"/>
<dbReference type="EMBL" id="CP000473">
    <property type="protein sequence ID" value="ABJ82951.1"/>
    <property type="molecule type" value="Genomic_DNA"/>
</dbReference>
<accession>Q026W2</accession>
<name>Q026W2_SOLUE</name>
<dbReference type="STRING" id="234267.Acid_1961"/>
<proteinExistence type="predicted"/>
<gene>
    <name evidence="1" type="ordered locus">Acid_1961</name>
</gene>
<dbReference type="InParanoid" id="Q026W2"/>
<dbReference type="AlphaFoldDB" id="Q026W2"/>